<reference evidence="2 3" key="1">
    <citation type="submission" date="2018-09" db="EMBL/GenBank/DDBJ databases">
        <authorList>
            <person name="Zhu H."/>
        </authorList>
    </citation>
    <scope>NUCLEOTIDE SEQUENCE [LARGE SCALE GENOMIC DNA]</scope>
    <source>
        <strain evidence="2 3">K2S05-167</strain>
    </source>
</reference>
<protein>
    <recommendedName>
        <fullName evidence="4">Type 4 fimbrial biogenesis protein PilX N-terminal domain-containing protein</fullName>
    </recommendedName>
</protein>
<dbReference type="AlphaFoldDB" id="A0A418VGQ1"/>
<sequence length="513" mass="54169">MKVSAQSQQGFALIAALGLITILMLLIMITTSVSLQATRSNSAERQKGRAFYVAQSGLERAIDTVRRKDGSVMPATVNSNLTSAQWLAAQINNMEAALPGAGTFKVTATAAAGATAADPAVLTLTSTGTLVNSAAIRAVEAKIKVNINKVSLTSNPMVAKAPAALTVTGLMSSINGSAPIAGDNEGAGLTHKFKCPATLLAAGGTCNKSSSAPDKYTLTFQGSIPSTFTEGAILRPTSVTSSQRSEERYVTTSINKSTNAVEMTVLSDYIQDTSVASGYTRRTFNGNTDIAMQEINSIPAILMPVGGDLSKVSANVKNVCNTYECMHYTMSPNDLFASIMGGTKDQTMQRFKDAGMYTENNFAPCSQPAVWMRLGVSTASLSECTTPQLMVIDARGLSGSTLDLNLPSQDAFRGMLYVISDKSMSISMQGNGSFAGAVVMDIGNGSFSMNGTGNFNMDCKDTQAEDGTKKTPKLCYDEAIMAQVNTNYLNTVLTQTLGVFKYRQAEWNEVAGS</sequence>
<comment type="caution">
    <text evidence="2">The sequence shown here is derived from an EMBL/GenBank/DDBJ whole genome shotgun (WGS) entry which is preliminary data.</text>
</comment>
<organism evidence="2 3">
    <name type="scientific">Deinococcus cavernae</name>
    <dbReference type="NCBI Taxonomy" id="2320857"/>
    <lineage>
        <taxon>Bacteria</taxon>
        <taxon>Thermotogati</taxon>
        <taxon>Deinococcota</taxon>
        <taxon>Deinococci</taxon>
        <taxon>Deinococcales</taxon>
        <taxon>Deinococcaceae</taxon>
        <taxon>Deinococcus</taxon>
    </lineage>
</organism>
<evidence type="ECO:0000313" key="2">
    <source>
        <dbReference type="EMBL" id="RJF75274.1"/>
    </source>
</evidence>
<keyword evidence="1" id="KW-0812">Transmembrane</keyword>
<accession>A0A418VGQ1</accession>
<keyword evidence="1" id="KW-1133">Transmembrane helix</keyword>
<dbReference type="RefSeq" id="WP_119760558.1">
    <property type="nucleotide sequence ID" value="NZ_QYUJ01000006.1"/>
</dbReference>
<proteinExistence type="predicted"/>
<keyword evidence="3" id="KW-1185">Reference proteome</keyword>
<keyword evidence="1" id="KW-0472">Membrane</keyword>
<evidence type="ECO:0000256" key="1">
    <source>
        <dbReference type="SAM" id="Phobius"/>
    </source>
</evidence>
<gene>
    <name evidence="2" type="ORF">D3875_01875</name>
</gene>
<feature type="transmembrane region" description="Helical" evidence="1">
    <location>
        <begin position="12"/>
        <end position="35"/>
    </location>
</feature>
<dbReference type="EMBL" id="QYUJ01000006">
    <property type="protein sequence ID" value="RJF75274.1"/>
    <property type="molecule type" value="Genomic_DNA"/>
</dbReference>
<evidence type="ECO:0000313" key="3">
    <source>
        <dbReference type="Proteomes" id="UP000286287"/>
    </source>
</evidence>
<evidence type="ECO:0008006" key="4">
    <source>
        <dbReference type="Google" id="ProtNLM"/>
    </source>
</evidence>
<name>A0A418VGQ1_9DEIO</name>
<dbReference type="Proteomes" id="UP000286287">
    <property type="component" value="Unassembled WGS sequence"/>
</dbReference>